<dbReference type="RefSeq" id="WP_084149521.1">
    <property type="nucleotide sequence ID" value="NZ_LR134473.1"/>
</dbReference>
<dbReference type="InterPro" id="IPR050438">
    <property type="entry name" value="LMW_PTPase"/>
</dbReference>
<proteinExistence type="predicted"/>
<evidence type="ECO:0000313" key="2">
    <source>
        <dbReference type="EMBL" id="VEI02970.1"/>
    </source>
</evidence>
<dbReference type="Pfam" id="PF01451">
    <property type="entry name" value="LMWPc"/>
    <property type="match status" value="1"/>
</dbReference>
<gene>
    <name evidence="2" type="primary">ptp_2</name>
    <name evidence="2" type="ORF">NCTC13652_01168</name>
</gene>
<dbReference type="InterPro" id="IPR036196">
    <property type="entry name" value="Ptyr_pPase_sf"/>
</dbReference>
<dbReference type="InterPro" id="IPR023485">
    <property type="entry name" value="Ptyr_pPase"/>
</dbReference>
<dbReference type="PANTHER" id="PTHR11717">
    <property type="entry name" value="LOW MOLECULAR WEIGHT PROTEIN TYROSINE PHOSPHATASE"/>
    <property type="match status" value="1"/>
</dbReference>
<dbReference type="PANTHER" id="PTHR11717:SF31">
    <property type="entry name" value="LOW MOLECULAR WEIGHT PROTEIN-TYROSINE-PHOSPHATASE ETP-RELATED"/>
    <property type="match status" value="1"/>
</dbReference>
<dbReference type="GO" id="GO:0004725">
    <property type="term" value="F:protein tyrosine phosphatase activity"/>
    <property type="evidence" value="ECO:0007669"/>
    <property type="project" value="UniProtKB-EC"/>
</dbReference>
<dbReference type="STRING" id="1122997.GCA_000425285_02553"/>
<protein>
    <submittedName>
        <fullName evidence="2">Low molecular weight protein-tyrosine-phosphatase ptp</fullName>
        <ecNumber evidence="2">3.1.3.48</ecNumber>
    </submittedName>
</protein>
<reference evidence="2 3" key="1">
    <citation type="submission" date="2018-12" db="EMBL/GenBank/DDBJ databases">
        <authorList>
            <consortium name="Pathogen Informatics"/>
        </authorList>
    </citation>
    <scope>NUCLEOTIDE SEQUENCE [LARGE SCALE GENOMIC DNA]</scope>
    <source>
        <strain evidence="2 3">NCTC13652</strain>
    </source>
</reference>
<dbReference type="EC" id="3.1.3.48" evidence="2"/>
<dbReference type="EMBL" id="LR134473">
    <property type="protein sequence ID" value="VEI02970.1"/>
    <property type="molecule type" value="Genomic_DNA"/>
</dbReference>
<sequence>MQLTSGNARRAHLLFVCTGNICRSAFAEVCLASRLRSTSTAMVRSAGVMAVVGNAMEPQMAREAAMRGIDASAHRAQQLTGRLLKGADIVMVFGPEHAEWIAREYPEYLGRVVSLGQLAAVLRVQPRRALMNVNDLVRDVRQQRPEVADEDWIEDPFHKGKQAMARAADAIWNDVELMVNRIEWPS</sequence>
<dbReference type="SMART" id="SM00226">
    <property type="entry name" value="LMWPc"/>
    <property type="match status" value="1"/>
</dbReference>
<evidence type="ECO:0000313" key="3">
    <source>
        <dbReference type="Proteomes" id="UP000277858"/>
    </source>
</evidence>
<dbReference type="Proteomes" id="UP000277858">
    <property type="component" value="Chromosome"/>
</dbReference>
<accession>A0A448NYD9</accession>
<dbReference type="SUPFAM" id="SSF52788">
    <property type="entry name" value="Phosphotyrosine protein phosphatases I"/>
    <property type="match status" value="1"/>
</dbReference>
<keyword evidence="2" id="KW-0378">Hydrolase</keyword>
<evidence type="ECO:0000259" key="1">
    <source>
        <dbReference type="SMART" id="SM00226"/>
    </source>
</evidence>
<keyword evidence="3" id="KW-1185">Reference proteome</keyword>
<dbReference type="Gene3D" id="3.40.50.2300">
    <property type="match status" value="1"/>
</dbReference>
<dbReference type="AlphaFoldDB" id="A0A448NYD9"/>
<name>A0A448NYD9_9ACTN</name>
<organism evidence="2 3">
    <name type="scientific">Acidipropionibacterium jensenii</name>
    <dbReference type="NCBI Taxonomy" id="1749"/>
    <lineage>
        <taxon>Bacteria</taxon>
        <taxon>Bacillati</taxon>
        <taxon>Actinomycetota</taxon>
        <taxon>Actinomycetes</taxon>
        <taxon>Propionibacteriales</taxon>
        <taxon>Propionibacteriaceae</taxon>
        <taxon>Acidipropionibacterium</taxon>
    </lineage>
</organism>
<feature type="domain" description="Phosphotyrosine protein phosphatase I" evidence="1">
    <location>
        <begin position="11"/>
        <end position="181"/>
    </location>
</feature>